<dbReference type="AlphaFoldDB" id="A0A835HAD7"/>
<evidence type="ECO:0000313" key="3">
    <source>
        <dbReference type="Proteomes" id="UP000631114"/>
    </source>
</evidence>
<feature type="compositionally biased region" description="Basic and acidic residues" evidence="1">
    <location>
        <begin position="18"/>
        <end position="34"/>
    </location>
</feature>
<gene>
    <name evidence="2" type="ORF">IFM89_002053</name>
</gene>
<feature type="compositionally biased region" description="Basic and acidic residues" evidence="1">
    <location>
        <begin position="62"/>
        <end position="78"/>
    </location>
</feature>
<comment type="caution">
    <text evidence="2">The sequence shown here is derived from an EMBL/GenBank/DDBJ whole genome shotgun (WGS) entry which is preliminary data.</text>
</comment>
<dbReference type="Proteomes" id="UP000631114">
    <property type="component" value="Unassembled WGS sequence"/>
</dbReference>
<sequence>MARVLSSDGQDLWTGGETGRKSKAKDEVDHLKQAEKKKRRLEEALATSPLFDRSWKRKKKKKEEQHRLDEEGAHNSGR</sequence>
<name>A0A835HAD7_9MAGN</name>
<evidence type="ECO:0000256" key="1">
    <source>
        <dbReference type="SAM" id="MobiDB-lite"/>
    </source>
</evidence>
<organism evidence="2 3">
    <name type="scientific">Coptis chinensis</name>
    <dbReference type="NCBI Taxonomy" id="261450"/>
    <lineage>
        <taxon>Eukaryota</taxon>
        <taxon>Viridiplantae</taxon>
        <taxon>Streptophyta</taxon>
        <taxon>Embryophyta</taxon>
        <taxon>Tracheophyta</taxon>
        <taxon>Spermatophyta</taxon>
        <taxon>Magnoliopsida</taxon>
        <taxon>Ranunculales</taxon>
        <taxon>Ranunculaceae</taxon>
        <taxon>Coptidoideae</taxon>
        <taxon>Coptis</taxon>
    </lineage>
</organism>
<protein>
    <submittedName>
        <fullName evidence="2">Uncharacterized protein</fullName>
    </submittedName>
</protein>
<dbReference type="PANTHER" id="PTHR34212:SF1">
    <property type="entry name" value="OS06G0106900 PROTEIN"/>
    <property type="match status" value="1"/>
</dbReference>
<accession>A0A835HAD7</accession>
<dbReference type="OrthoDB" id="1939301at2759"/>
<reference evidence="2 3" key="1">
    <citation type="submission" date="2020-10" db="EMBL/GenBank/DDBJ databases">
        <title>The Coptis chinensis genome and diversification of protoberbering-type alkaloids.</title>
        <authorList>
            <person name="Wang B."/>
            <person name="Shu S."/>
            <person name="Song C."/>
            <person name="Liu Y."/>
        </authorList>
    </citation>
    <scope>NUCLEOTIDE SEQUENCE [LARGE SCALE GENOMIC DNA]</scope>
    <source>
        <strain evidence="2">HL-2020</strain>
        <tissue evidence="2">Leaf</tissue>
    </source>
</reference>
<evidence type="ECO:0000313" key="2">
    <source>
        <dbReference type="EMBL" id="KAF9595671.1"/>
    </source>
</evidence>
<feature type="region of interest" description="Disordered" evidence="1">
    <location>
        <begin position="1"/>
        <end position="78"/>
    </location>
</feature>
<keyword evidence="3" id="KW-1185">Reference proteome</keyword>
<proteinExistence type="predicted"/>
<dbReference type="PANTHER" id="PTHR34212">
    <property type="entry name" value="OS02G0104200 PROTEIN"/>
    <property type="match status" value="1"/>
</dbReference>
<dbReference type="EMBL" id="JADFTS010000007">
    <property type="protein sequence ID" value="KAF9595671.1"/>
    <property type="molecule type" value="Genomic_DNA"/>
</dbReference>